<evidence type="ECO:0000256" key="2">
    <source>
        <dbReference type="ARBA" id="ARBA00022692"/>
    </source>
</evidence>
<evidence type="ECO:0000256" key="5">
    <source>
        <dbReference type="SAM" id="Phobius"/>
    </source>
</evidence>
<evidence type="ECO:0000313" key="8">
    <source>
        <dbReference type="Proteomes" id="UP000001882"/>
    </source>
</evidence>
<feature type="transmembrane region" description="Helical" evidence="5">
    <location>
        <begin position="21"/>
        <end position="45"/>
    </location>
</feature>
<reference evidence="7 8" key="1">
    <citation type="journal article" date="2007" name="Appl. Environ. Microbiol.">
        <title>Isolation of key methanogens for global methane emission from rice paddy fields: a novel isolate affiliated with the clone cluster rice cluster I.</title>
        <authorList>
            <person name="Sakai S."/>
            <person name="Imachi H."/>
            <person name="Sekiguchi Y."/>
            <person name="Ohashi A."/>
            <person name="Harada H."/>
            <person name="Kamagata Y."/>
        </authorList>
    </citation>
    <scope>NUCLEOTIDE SEQUENCE [LARGE SCALE GENOMIC DNA]</scope>
    <source>
        <strain evidence="8">DSM 17711 / JCM 13418 / NBRC 101707 / SANAE</strain>
    </source>
</reference>
<evidence type="ECO:0000256" key="4">
    <source>
        <dbReference type="ARBA" id="ARBA00023136"/>
    </source>
</evidence>
<gene>
    <name evidence="7" type="ordered locus">MCP_0538</name>
</gene>
<dbReference type="GO" id="GO:0012505">
    <property type="term" value="C:endomembrane system"/>
    <property type="evidence" value="ECO:0007669"/>
    <property type="project" value="UniProtKB-SubCell"/>
</dbReference>
<evidence type="ECO:0000313" key="7">
    <source>
        <dbReference type="EMBL" id="BAI60610.1"/>
    </source>
</evidence>
<dbReference type="InParanoid" id="D1YVY8"/>
<dbReference type="KEGG" id="mpd:MCP_0538"/>
<name>D1YVY8_METPS</name>
<keyword evidence="4 5" id="KW-0472">Membrane</keyword>
<sequence length="112" mass="12554">MSTTTLAMQRNIMANERTFSAWLRTGLALIVAAIALPRIIHFVYWAWTLKLIGLIFIAIATTVFIVAYWRYEAESKKLMCAGAVMTPAWLIKVLTILLMATSVISVALLLHE</sequence>
<feature type="domain" description="DUF202" evidence="6">
    <location>
        <begin position="10"/>
        <end position="76"/>
    </location>
</feature>
<dbReference type="Proteomes" id="UP000001882">
    <property type="component" value="Chromosome"/>
</dbReference>
<dbReference type="InterPro" id="IPR003807">
    <property type="entry name" value="DUF202"/>
</dbReference>
<dbReference type="EMBL" id="AP011532">
    <property type="protein sequence ID" value="BAI60610.1"/>
    <property type="molecule type" value="Genomic_DNA"/>
</dbReference>
<keyword evidence="3 5" id="KW-1133">Transmembrane helix</keyword>
<accession>D1YVY8</accession>
<organism evidence="7 8">
    <name type="scientific">Methanocella paludicola (strain DSM 17711 / JCM 13418 / NBRC 101707 / SANAE)</name>
    <dbReference type="NCBI Taxonomy" id="304371"/>
    <lineage>
        <taxon>Archaea</taxon>
        <taxon>Methanobacteriati</taxon>
        <taxon>Methanobacteriota</taxon>
        <taxon>Stenosarchaea group</taxon>
        <taxon>Methanomicrobia</taxon>
        <taxon>Methanocellales</taxon>
        <taxon>Methanocellaceae</taxon>
        <taxon>Methanocella</taxon>
    </lineage>
</organism>
<evidence type="ECO:0000256" key="1">
    <source>
        <dbReference type="ARBA" id="ARBA00004127"/>
    </source>
</evidence>
<dbReference type="Pfam" id="PF02656">
    <property type="entry name" value="DUF202"/>
    <property type="match status" value="1"/>
</dbReference>
<comment type="subcellular location">
    <subcellularLocation>
        <location evidence="1">Endomembrane system</location>
        <topology evidence="1">Multi-pass membrane protein</topology>
    </subcellularLocation>
</comment>
<protein>
    <recommendedName>
        <fullName evidence="6">DUF202 domain-containing protein</fullName>
    </recommendedName>
</protein>
<reference evidence="7 8" key="2">
    <citation type="journal article" date="2008" name="Int. J. Syst. Evol. Microbiol.">
        <title>Methanocella paludicola gen. nov., sp. nov., a methane-producing archaeon, the first isolate of the lineage 'Rice Cluster I', and proposal of the new archaeal order Methanocellales ord. nov.</title>
        <authorList>
            <person name="Sakai S."/>
            <person name="Imachi H."/>
            <person name="Hanada S."/>
            <person name="Ohashi A."/>
            <person name="Harada H."/>
            <person name="Kamagata Y."/>
        </authorList>
    </citation>
    <scope>NUCLEOTIDE SEQUENCE [LARGE SCALE GENOMIC DNA]</scope>
    <source>
        <strain evidence="8">DSM 17711 / JCM 13418 / NBRC 101707 / SANAE</strain>
    </source>
</reference>
<keyword evidence="2 5" id="KW-0812">Transmembrane</keyword>
<dbReference type="AlphaFoldDB" id="D1YVY8"/>
<feature type="transmembrane region" description="Helical" evidence="5">
    <location>
        <begin position="89"/>
        <end position="110"/>
    </location>
</feature>
<reference evidence="8" key="3">
    <citation type="journal article" date="2011" name="PLoS ONE">
        <title>Genome sequence of a mesophilic hydrogenotrophic methanogen Methanocella paludicola, the first cultivated representative of the order Methanocellales.</title>
        <authorList>
            <person name="Sakai S."/>
            <person name="Takaki Y."/>
            <person name="Shimamura S."/>
            <person name="Sekine M."/>
            <person name="Tajima T."/>
            <person name="Kosugi H."/>
            <person name="Ichikawa N."/>
            <person name="Tasumi E."/>
            <person name="Hiraki A.T."/>
            <person name="Shimizu A."/>
            <person name="Kato Y."/>
            <person name="Nishiko R."/>
            <person name="Mori K."/>
            <person name="Fujita N."/>
            <person name="Imachi H."/>
            <person name="Takai K."/>
        </authorList>
    </citation>
    <scope>NUCLEOTIDE SEQUENCE [LARGE SCALE GENOMIC DNA]</scope>
    <source>
        <strain evidence="8">DSM 17711 / JCM 13418 / NBRC 101707 / SANAE</strain>
    </source>
</reference>
<evidence type="ECO:0000259" key="6">
    <source>
        <dbReference type="Pfam" id="PF02656"/>
    </source>
</evidence>
<proteinExistence type="predicted"/>
<feature type="transmembrane region" description="Helical" evidence="5">
    <location>
        <begin position="51"/>
        <end position="69"/>
    </location>
</feature>
<keyword evidence="8" id="KW-1185">Reference proteome</keyword>
<evidence type="ECO:0000256" key="3">
    <source>
        <dbReference type="ARBA" id="ARBA00022989"/>
    </source>
</evidence>